<comment type="caution">
    <text evidence="8">The sequence shown here is derived from an EMBL/GenBank/DDBJ whole genome shotgun (WGS) entry which is preliminary data.</text>
</comment>
<reference evidence="8 9" key="1">
    <citation type="submission" date="2020-10" db="EMBL/GenBank/DDBJ databases">
        <title>The Coptis chinensis genome and diversification of protoberbering-type alkaloids.</title>
        <authorList>
            <person name="Wang B."/>
            <person name="Shu S."/>
            <person name="Song C."/>
            <person name="Liu Y."/>
        </authorList>
    </citation>
    <scope>NUCLEOTIDE SEQUENCE [LARGE SCALE GENOMIC DNA]</scope>
    <source>
        <strain evidence="8">HL-2020</strain>
        <tissue evidence="8">Leaf</tissue>
    </source>
</reference>
<keyword evidence="2" id="KW-0677">Repeat</keyword>
<dbReference type="InterPro" id="IPR001005">
    <property type="entry name" value="SANT/Myb"/>
</dbReference>
<dbReference type="SUPFAM" id="SSF46689">
    <property type="entry name" value="Homeodomain-like"/>
    <property type="match status" value="1"/>
</dbReference>
<evidence type="ECO:0000259" key="6">
    <source>
        <dbReference type="PROSITE" id="PS50090"/>
    </source>
</evidence>
<accession>A0A835M5X3</accession>
<dbReference type="SMART" id="SM00717">
    <property type="entry name" value="SANT"/>
    <property type="match status" value="2"/>
</dbReference>
<dbReference type="InterPro" id="IPR017930">
    <property type="entry name" value="Myb_dom"/>
</dbReference>
<dbReference type="Pfam" id="PF00249">
    <property type="entry name" value="Myb_DNA-binding"/>
    <property type="match status" value="2"/>
</dbReference>
<dbReference type="GO" id="GO:0003677">
    <property type="term" value="F:DNA binding"/>
    <property type="evidence" value="ECO:0007669"/>
    <property type="project" value="UniProtKB-KW"/>
</dbReference>
<dbReference type="Gene3D" id="1.10.10.60">
    <property type="entry name" value="Homeodomain-like"/>
    <property type="match status" value="2"/>
</dbReference>
<dbReference type="FunFam" id="1.10.10.60:FF:000001">
    <property type="entry name" value="MYB-related transcription factor"/>
    <property type="match status" value="1"/>
</dbReference>
<dbReference type="PANTHER" id="PTHR47999">
    <property type="entry name" value="TRANSCRIPTION FACTOR MYB8-RELATED-RELATED"/>
    <property type="match status" value="1"/>
</dbReference>
<dbReference type="AlphaFoldDB" id="A0A835M5X3"/>
<dbReference type="InterPro" id="IPR009057">
    <property type="entry name" value="Homeodomain-like_sf"/>
</dbReference>
<dbReference type="CDD" id="cd00167">
    <property type="entry name" value="SANT"/>
    <property type="match status" value="2"/>
</dbReference>
<feature type="compositionally biased region" description="Low complexity" evidence="5">
    <location>
        <begin position="345"/>
        <end position="360"/>
    </location>
</feature>
<evidence type="ECO:0000259" key="7">
    <source>
        <dbReference type="PROSITE" id="PS51294"/>
    </source>
</evidence>
<gene>
    <name evidence="8" type="ORF">IFM89_021595</name>
</gene>
<dbReference type="PANTHER" id="PTHR47999:SF96">
    <property type="entry name" value="TRANSCRIPTION REPRESSOR MYB6-LIKE"/>
    <property type="match status" value="1"/>
</dbReference>
<organism evidence="8 9">
    <name type="scientific">Coptis chinensis</name>
    <dbReference type="NCBI Taxonomy" id="261450"/>
    <lineage>
        <taxon>Eukaryota</taxon>
        <taxon>Viridiplantae</taxon>
        <taxon>Streptophyta</taxon>
        <taxon>Embryophyta</taxon>
        <taxon>Tracheophyta</taxon>
        <taxon>Spermatophyta</taxon>
        <taxon>Magnoliopsida</taxon>
        <taxon>Ranunculales</taxon>
        <taxon>Ranunculaceae</taxon>
        <taxon>Coptidoideae</taxon>
        <taxon>Coptis</taxon>
    </lineage>
</organism>
<feature type="region of interest" description="Disordered" evidence="5">
    <location>
        <begin position="320"/>
        <end position="362"/>
    </location>
</feature>
<evidence type="ECO:0000256" key="4">
    <source>
        <dbReference type="ARBA" id="ARBA00023242"/>
    </source>
</evidence>
<feature type="domain" description="HTH myb-type" evidence="7">
    <location>
        <begin position="264"/>
        <end position="318"/>
    </location>
</feature>
<dbReference type="PROSITE" id="PS50090">
    <property type="entry name" value="MYB_LIKE"/>
    <property type="match status" value="2"/>
</dbReference>
<feature type="domain" description="Myb-like" evidence="6">
    <location>
        <begin position="264"/>
        <end position="314"/>
    </location>
</feature>
<feature type="compositionally biased region" description="Basic residues" evidence="5">
    <location>
        <begin position="325"/>
        <end position="335"/>
    </location>
</feature>
<evidence type="ECO:0000256" key="3">
    <source>
        <dbReference type="ARBA" id="ARBA00023125"/>
    </source>
</evidence>
<protein>
    <submittedName>
        <fullName evidence="8">Uncharacterized protein</fullName>
    </submittedName>
</protein>
<dbReference type="PROSITE" id="PS51294">
    <property type="entry name" value="HTH_MYB"/>
    <property type="match status" value="2"/>
</dbReference>
<dbReference type="EMBL" id="JADFTS010000003">
    <property type="protein sequence ID" value="KAF9615024.1"/>
    <property type="molecule type" value="Genomic_DNA"/>
</dbReference>
<evidence type="ECO:0000256" key="5">
    <source>
        <dbReference type="SAM" id="MobiDB-lite"/>
    </source>
</evidence>
<evidence type="ECO:0000256" key="1">
    <source>
        <dbReference type="ARBA" id="ARBA00004123"/>
    </source>
</evidence>
<keyword evidence="3" id="KW-0238">DNA-binding</keyword>
<dbReference type="OrthoDB" id="2143914at2759"/>
<feature type="domain" description="Myb-like" evidence="6">
    <location>
        <begin position="211"/>
        <end position="263"/>
    </location>
</feature>
<dbReference type="InterPro" id="IPR015495">
    <property type="entry name" value="Myb_TF_plants"/>
</dbReference>
<dbReference type="GO" id="GO:0005634">
    <property type="term" value="C:nucleus"/>
    <property type="evidence" value="ECO:0007669"/>
    <property type="project" value="UniProtKB-SubCell"/>
</dbReference>
<keyword evidence="4" id="KW-0539">Nucleus</keyword>
<evidence type="ECO:0000256" key="2">
    <source>
        <dbReference type="ARBA" id="ARBA00022737"/>
    </source>
</evidence>
<comment type="subcellular location">
    <subcellularLocation>
        <location evidence="1">Nucleus</location>
    </subcellularLocation>
</comment>
<keyword evidence="9" id="KW-1185">Reference proteome</keyword>
<dbReference type="Proteomes" id="UP000631114">
    <property type="component" value="Unassembled WGS sequence"/>
</dbReference>
<feature type="domain" description="HTH myb-type" evidence="7">
    <location>
        <begin position="211"/>
        <end position="263"/>
    </location>
</feature>
<proteinExistence type="predicted"/>
<sequence length="490" mass="55643">MDTAPEPSELDSSVVQSSLSKLSFPLPSVSTLIDANISSTSNQMPSEGNELKLGFGVGSITLATPPENLPDFKMLLLFGCGSVLLGGAECTWNNLLDRKIDSKEAKDAFKVLLESANVEYEWNLTANVEYAVEREKAKAHEEHKRNIREYKGKLVGDGVKFKIAWRRMRDACVWRNLTAWKYSRDYGKLRDRKEETLLRREEMGRRPCCAKVGLNRGAWTTLEDHILTNYILANGEGKWRDLPKRAGLKRCGKSCRLRWLNYLNPKIKRGNITEEEEDLIARLHKLLGNRWSLIAGRLPGRTDNEIKNYWNTILQRKLEGQSSPSKRKSRNKAKVKISSTTLPRANETPASSSESSPSTNVTCTEDIVATIPLNNNEENIRETSSHSHSDDVQNHQNNFSTECLDEWLTDTGSGEQYSYSMDKYFMFLLNDDVQLGKNANWEEVTYHDISSGDGLDEPTLGYWRGNDYFEQTESLDLGSLATLFETQHWP</sequence>
<name>A0A835M5X3_9MAGN</name>
<evidence type="ECO:0000313" key="8">
    <source>
        <dbReference type="EMBL" id="KAF9615024.1"/>
    </source>
</evidence>
<evidence type="ECO:0000313" key="9">
    <source>
        <dbReference type="Proteomes" id="UP000631114"/>
    </source>
</evidence>